<evidence type="ECO:0008006" key="3">
    <source>
        <dbReference type="Google" id="ProtNLM"/>
    </source>
</evidence>
<dbReference type="Pfam" id="PF05544">
    <property type="entry name" value="Pro_racemase"/>
    <property type="match status" value="1"/>
</dbReference>
<organism evidence="2">
    <name type="scientific">marine metagenome</name>
    <dbReference type="NCBI Taxonomy" id="408172"/>
    <lineage>
        <taxon>unclassified sequences</taxon>
        <taxon>metagenomes</taxon>
        <taxon>ecological metagenomes</taxon>
    </lineage>
</organism>
<accession>A0A382TT20</accession>
<reference evidence="2" key="1">
    <citation type="submission" date="2018-05" db="EMBL/GenBank/DDBJ databases">
        <authorList>
            <person name="Lanie J.A."/>
            <person name="Ng W.-L."/>
            <person name="Kazmierczak K.M."/>
            <person name="Andrzejewski T.M."/>
            <person name="Davidsen T.M."/>
            <person name="Wayne K.J."/>
            <person name="Tettelin H."/>
            <person name="Glass J.I."/>
            <person name="Rusch D."/>
            <person name="Podicherti R."/>
            <person name="Tsui H.-C.T."/>
            <person name="Winkler M.E."/>
        </authorList>
    </citation>
    <scope>NUCLEOTIDE SEQUENCE</scope>
</reference>
<dbReference type="AlphaFoldDB" id="A0A382TT20"/>
<feature type="non-terminal residue" evidence="2">
    <location>
        <position position="267"/>
    </location>
</feature>
<dbReference type="PANTHER" id="PTHR33442">
    <property type="entry name" value="TRANS-3-HYDROXY-L-PROLINE DEHYDRATASE"/>
    <property type="match status" value="1"/>
</dbReference>
<sequence>MRGIDSHTEGAPTRVIVDGGPGLGAGSLRERLERFRDRADSCRRFAISEPRGSDAVVGALLCEPVDEACAAGVIFFNNTGYLNMCGHGAMGVAVTLAYLGRIGPGIHRLETPVGVVQVELLSPNEVAIENVPSYRHRAKVAIDVPGLGAVTGDIAWGGNWFFLVEQSPVPLVMESLRQLDDAARRVRAELERREITGSDGGLIDHIEFFGPPNAADANSRNFVYCPGGAYDRSPCGTGTSAKLACLAADGKLAPGELWVQESIIGSR</sequence>
<proteinExistence type="inferred from homology"/>
<gene>
    <name evidence="2" type="ORF">METZ01_LOCUS378068</name>
</gene>
<dbReference type="SFLD" id="SFLDS00028">
    <property type="entry name" value="Proline_Racemase"/>
    <property type="match status" value="1"/>
</dbReference>
<dbReference type="EMBL" id="UINC01138954">
    <property type="protein sequence ID" value="SVD25214.1"/>
    <property type="molecule type" value="Genomic_DNA"/>
</dbReference>
<protein>
    <recommendedName>
        <fullName evidence="3">Hydroxyproline-2-epimerase</fullName>
    </recommendedName>
</protein>
<dbReference type="PIRSF" id="PIRSF029792">
    <property type="entry name" value="Pro_racemase"/>
    <property type="match status" value="1"/>
</dbReference>
<evidence type="ECO:0000313" key="2">
    <source>
        <dbReference type="EMBL" id="SVD25214.1"/>
    </source>
</evidence>
<dbReference type="InterPro" id="IPR008794">
    <property type="entry name" value="Pro_racemase_fam"/>
</dbReference>
<dbReference type="SUPFAM" id="SSF54506">
    <property type="entry name" value="Diaminopimelate epimerase-like"/>
    <property type="match status" value="1"/>
</dbReference>
<evidence type="ECO:0000256" key="1">
    <source>
        <dbReference type="ARBA" id="ARBA00007529"/>
    </source>
</evidence>
<dbReference type="PANTHER" id="PTHR33442:SF1">
    <property type="entry name" value="TRANS-3-HYDROXY-L-PROLINE DEHYDRATASE"/>
    <property type="match status" value="1"/>
</dbReference>
<comment type="similarity">
    <text evidence="1">Belongs to the proline racemase family.</text>
</comment>
<name>A0A382TT20_9ZZZZ</name>
<dbReference type="Gene3D" id="3.10.310.10">
    <property type="entry name" value="Diaminopimelate Epimerase, Chain A, domain 1"/>
    <property type="match status" value="2"/>
</dbReference>